<comment type="similarity">
    <text evidence="10 11">Belongs to the TonB-dependent receptor family.</text>
</comment>
<evidence type="ECO:0000259" key="13">
    <source>
        <dbReference type="Pfam" id="PF00593"/>
    </source>
</evidence>
<evidence type="ECO:0000313" key="15">
    <source>
        <dbReference type="EMBL" id="SFV30759.1"/>
    </source>
</evidence>
<keyword evidence="8" id="KW-0675">Receptor</keyword>
<dbReference type="Proteomes" id="UP000199537">
    <property type="component" value="Unassembled WGS sequence"/>
</dbReference>
<dbReference type="OrthoDB" id="1109239at2"/>
<evidence type="ECO:0000256" key="1">
    <source>
        <dbReference type="ARBA" id="ARBA00004571"/>
    </source>
</evidence>
<sequence>MNAIQKIVFAAYIALFCISCLLLQAQQRSEIILKIEDEQTHSPVIGAAVVDDGSGHVQISDSCGVVRWEGVKRFPVVLQVSGMGYQSRRVAMSSYPQDTLRVMLHPLSQALQQVVITATRIPQPIADIPTHVQVVDEDDIEEGTAMSPGNIRELLTELSGTQVQQTSAVSGYASIRLLGLDGEYTQLLKDGFPLYGGLSGSLSMLQIPPLDLQRVEVIKGASSALYGGDAIAGVINLVSKQPPFTPTWTMVVNQTHKGGTDLGSYFASRNQRIGTAWMADYSLQQPFDVNHDGFSDLPFLRQFTLQPSGYLYFRDSSQLWLTLHLFHELRKGGDMQALKSGADSLHPYVQESLTSREDAELRYQRKIHNAIFTIKTSGVAYRRQLNAFMGRQYDSYSEISYAPAWKRNHMVAGLNLLTDHYLPAAVDSSAPPPYDYHTLGLFLQDDWEVGQEFTVEAGLRLDWHNVYGRFLLPRLMLLWKPLAGLQLRSGWGWGYKIPDFFNAQAEENGYLHVVAASGSLLPARALSLSGNAYYQQTFSNGLSLSLDQGIYVTHLKNALVDTAQQASSSTGSIVFVNAPAPILTTALESNVHLQLSPWEAYFGYTFIHAVRRYNRLHPDLPLTPRGRFVSTLLWHQGDVKCGIEAFYTGHQHLDDGMLTRAYWTFDLMVARQFSRFLILLNAENITDTRQSRWGPLFTGSPQHPQFKEIYAPLDGRVINISVKWDMLGKAERDD</sequence>
<evidence type="ECO:0000313" key="16">
    <source>
        <dbReference type="Proteomes" id="UP000199537"/>
    </source>
</evidence>
<evidence type="ECO:0000256" key="8">
    <source>
        <dbReference type="ARBA" id="ARBA00023170"/>
    </source>
</evidence>
<keyword evidence="5" id="KW-0732">Signal</keyword>
<dbReference type="Gene3D" id="2.170.130.10">
    <property type="entry name" value="TonB-dependent receptor, plug domain"/>
    <property type="match status" value="1"/>
</dbReference>
<evidence type="ECO:0000256" key="10">
    <source>
        <dbReference type="PROSITE-ProRule" id="PRU01360"/>
    </source>
</evidence>
<dbReference type="Pfam" id="PF07715">
    <property type="entry name" value="Plug"/>
    <property type="match status" value="1"/>
</dbReference>
<dbReference type="AlphaFoldDB" id="A0A1I7N7Y6"/>
<gene>
    <name evidence="15" type="ORF">SAMN05660895_0882</name>
</gene>
<evidence type="ECO:0000256" key="12">
    <source>
        <dbReference type="SAM" id="Phobius"/>
    </source>
</evidence>
<dbReference type="RefSeq" id="WP_092458256.1">
    <property type="nucleotide sequence ID" value="NZ_FPCJ01000001.1"/>
</dbReference>
<keyword evidence="12" id="KW-1133">Transmembrane helix</keyword>
<dbReference type="InterPro" id="IPR036942">
    <property type="entry name" value="Beta-barrel_TonB_sf"/>
</dbReference>
<feature type="domain" description="TonB-dependent receptor plug" evidence="14">
    <location>
        <begin position="125"/>
        <end position="234"/>
    </location>
</feature>
<evidence type="ECO:0000256" key="2">
    <source>
        <dbReference type="ARBA" id="ARBA00022448"/>
    </source>
</evidence>
<evidence type="ECO:0000256" key="3">
    <source>
        <dbReference type="ARBA" id="ARBA00022452"/>
    </source>
</evidence>
<evidence type="ECO:0000259" key="14">
    <source>
        <dbReference type="Pfam" id="PF07715"/>
    </source>
</evidence>
<accession>A0A1I7N7Y6</accession>
<comment type="subcellular location">
    <subcellularLocation>
        <location evidence="1 10">Cell outer membrane</location>
        <topology evidence="1 10">Multi-pass membrane protein</topology>
    </subcellularLocation>
</comment>
<evidence type="ECO:0000256" key="7">
    <source>
        <dbReference type="ARBA" id="ARBA00023136"/>
    </source>
</evidence>
<dbReference type="PANTHER" id="PTHR30069:SF29">
    <property type="entry name" value="HEMOGLOBIN AND HEMOGLOBIN-HAPTOGLOBIN-BINDING PROTEIN 1-RELATED"/>
    <property type="match status" value="1"/>
</dbReference>
<dbReference type="PROSITE" id="PS52016">
    <property type="entry name" value="TONB_DEPENDENT_REC_3"/>
    <property type="match status" value="1"/>
</dbReference>
<dbReference type="GO" id="GO:0009279">
    <property type="term" value="C:cell outer membrane"/>
    <property type="evidence" value="ECO:0007669"/>
    <property type="project" value="UniProtKB-SubCell"/>
</dbReference>
<evidence type="ECO:0000256" key="9">
    <source>
        <dbReference type="ARBA" id="ARBA00023237"/>
    </source>
</evidence>
<dbReference type="STRING" id="1393122.SAMN05660895_0882"/>
<dbReference type="InterPro" id="IPR039426">
    <property type="entry name" value="TonB-dep_rcpt-like"/>
</dbReference>
<feature type="transmembrane region" description="Helical" evidence="12">
    <location>
        <begin position="7"/>
        <end position="25"/>
    </location>
</feature>
<keyword evidence="16" id="KW-1185">Reference proteome</keyword>
<keyword evidence="6 11" id="KW-0798">TonB box</keyword>
<dbReference type="PANTHER" id="PTHR30069">
    <property type="entry name" value="TONB-DEPENDENT OUTER MEMBRANE RECEPTOR"/>
    <property type="match status" value="1"/>
</dbReference>
<dbReference type="InterPro" id="IPR008969">
    <property type="entry name" value="CarboxyPept-like_regulatory"/>
</dbReference>
<dbReference type="InterPro" id="IPR012910">
    <property type="entry name" value="Plug_dom"/>
</dbReference>
<proteinExistence type="inferred from homology"/>
<feature type="domain" description="TonB-dependent receptor-like beta-barrel" evidence="13">
    <location>
        <begin position="255"/>
        <end position="684"/>
    </location>
</feature>
<keyword evidence="9 10" id="KW-0998">Cell outer membrane</keyword>
<evidence type="ECO:0000256" key="4">
    <source>
        <dbReference type="ARBA" id="ARBA00022692"/>
    </source>
</evidence>
<organism evidence="15 16">
    <name type="scientific">Thermoflavifilum thermophilum</name>
    <dbReference type="NCBI Taxonomy" id="1393122"/>
    <lineage>
        <taxon>Bacteria</taxon>
        <taxon>Pseudomonadati</taxon>
        <taxon>Bacteroidota</taxon>
        <taxon>Chitinophagia</taxon>
        <taxon>Chitinophagales</taxon>
        <taxon>Chitinophagaceae</taxon>
        <taxon>Thermoflavifilum</taxon>
    </lineage>
</organism>
<dbReference type="SUPFAM" id="SSF49464">
    <property type="entry name" value="Carboxypeptidase regulatory domain-like"/>
    <property type="match status" value="1"/>
</dbReference>
<dbReference type="GO" id="GO:0044718">
    <property type="term" value="P:siderophore transmembrane transport"/>
    <property type="evidence" value="ECO:0007669"/>
    <property type="project" value="TreeGrafter"/>
</dbReference>
<dbReference type="EMBL" id="FPCJ01000001">
    <property type="protein sequence ID" value="SFV30759.1"/>
    <property type="molecule type" value="Genomic_DNA"/>
</dbReference>
<evidence type="ECO:0000256" key="5">
    <source>
        <dbReference type="ARBA" id="ARBA00022729"/>
    </source>
</evidence>
<name>A0A1I7N7Y6_9BACT</name>
<dbReference type="Gene3D" id="2.40.170.20">
    <property type="entry name" value="TonB-dependent receptor, beta-barrel domain"/>
    <property type="match status" value="1"/>
</dbReference>
<keyword evidence="3 10" id="KW-1134">Transmembrane beta strand</keyword>
<keyword evidence="4 10" id="KW-0812">Transmembrane</keyword>
<reference evidence="16" key="1">
    <citation type="submission" date="2016-10" db="EMBL/GenBank/DDBJ databases">
        <authorList>
            <person name="Varghese N."/>
            <person name="Submissions S."/>
        </authorList>
    </citation>
    <scope>NUCLEOTIDE SEQUENCE [LARGE SCALE GENOMIC DNA]</scope>
    <source>
        <strain evidence="16">DSM 14807</strain>
    </source>
</reference>
<dbReference type="InterPro" id="IPR000531">
    <property type="entry name" value="Beta-barrel_TonB"/>
</dbReference>
<dbReference type="Pfam" id="PF00593">
    <property type="entry name" value="TonB_dep_Rec_b-barrel"/>
    <property type="match status" value="1"/>
</dbReference>
<keyword evidence="7 10" id="KW-0472">Membrane</keyword>
<protein>
    <submittedName>
        <fullName evidence="15">Iron complex outermembrane recepter protein</fullName>
    </submittedName>
</protein>
<dbReference type="GO" id="GO:0015344">
    <property type="term" value="F:siderophore uptake transmembrane transporter activity"/>
    <property type="evidence" value="ECO:0007669"/>
    <property type="project" value="TreeGrafter"/>
</dbReference>
<keyword evidence="2 10" id="KW-0813">Transport</keyword>
<evidence type="ECO:0000256" key="11">
    <source>
        <dbReference type="RuleBase" id="RU003357"/>
    </source>
</evidence>
<dbReference type="SUPFAM" id="SSF56935">
    <property type="entry name" value="Porins"/>
    <property type="match status" value="1"/>
</dbReference>
<evidence type="ECO:0000256" key="6">
    <source>
        <dbReference type="ARBA" id="ARBA00023077"/>
    </source>
</evidence>
<dbReference type="InterPro" id="IPR037066">
    <property type="entry name" value="Plug_dom_sf"/>
</dbReference>